<reference evidence="1 2" key="1">
    <citation type="submission" date="2017-09" db="EMBL/GenBank/DDBJ databases">
        <title>Genome sequencing of Besnoitia besnoiti strain Bb-Ger1.</title>
        <authorList>
            <person name="Schares G."/>
            <person name="Venepally P."/>
            <person name="Lorenzi H.A."/>
        </authorList>
    </citation>
    <scope>NUCLEOTIDE SEQUENCE [LARGE SCALE GENOMIC DNA]</scope>
    <source>
        <strain evidence="1 2">Bb-Ger1</strain>
    </source>
</reference>
<evidence type="ECO:0000313" key="2">
    <source>
        <dbReference type="Proteomes" id="UP000224006"/>
    </source>
</evidence>
<evidence type="ECO:0000313" key="1">
    <source>
        <dbReference type="EMBL" id="PFH34592.1"/>
    </source>
</evidence>
<gene>
    <name evidence="1" type="ORF">BESB_066250</name>
</gene>
<proteinExistence type="predicted"/>
<comment type="caution">
    <text evidence="1">The sequence shown here is derived from an EMBL/GenBank/DDBJ whole genome shotgun (WGS) entry which is preliminary data.</text>
</comment>
<dbReference type="KEGG" id="bbes:BESB_066250"/>
<dbReference type="EMBL" id="NWUJ01000006">
    <property type="protein sequence ID" value="PFH34592.1"/>
    <property type="molecule type" value="Genomic_DNA"/>
</dbReference>
<dbReference type="VEuPathDB" id="ToxoDB:BESB_066250"/>
<accession>A0A2A9MGR5</accession>
<dbReference type="Proteomes" id="UP000224006">
    <property type="component" value="Chromosome VI"/>
</dbReference>
<sequence length="301" mass="33408">MEKMATEAYKVPAEFVMEDIADAATACSPRLLTTESRTVSCAPFVSKTVLAAPPQTTQPPMKFKAVPKPMETVKTFSRVGDPPFTPYLSATPQDSWVTKRVFRDDRPEQPYAFFPPVAQGVVDTVSEFLHSTCAGLKQSQFIDYCRSLQPAAVVKRAPYVLPAAPAPAFIAQQPQPLYVVAPLQRQVVAAPTQELIWVQQPPQPRPQPARGMDWCSPAAPTVMIPNPEKQLCFGHKGDERKLCFGLLTLPPRQIKYDFVVEKTQNCLGLCQQETFVAVCRKCRMRLATCPHCHKQSVTAHP</sequence>
<dbReference type="GeneID" id="40311551"/>
<dbReference type="AlphaFoldDB" id="A0A2A9MGR5"/>
<name>A0A2A9MGR5_BESBE</name>
<organism evidence="1 2">
    <name type="scientific">Besnoitia besnoiti</name>
    <name type="common">Apicomplexan protozoan</name>
    <dbReference type="NCBI Taxonomy" id="94643"/>
    <lineage>
        <taxon>Eukaryota</taxon>
        <taxon>Sar</taxon>
        <taxon>Alveolata</taxon>
        <taxon>Apicomplexa</taxon>
        <taxon>Conoidasida</taxon>
        <taxon>Coccidia</taxon>
        <taxon>Eucoccidiorida</taxon>
        <taxon>Eimeriorina</taxon>
        <taxon>Sarcocystidae</taxon>
        <taxon>Besnoitia</taxon>
    </lineage>
</organism>
<dbReference type="RefSeq" id="XP_029218601.1">
    <property type="nucleotide sequence ID" value="XM_029365018.1"/>
</dbReference>
<dbReference type="OrthoDB" id="329148at2759"/>
<keyword evidence="2" id="KW-1185">Reference proteome</keyword>
<protein>
    <submittedName>
        <fullName evidence="1">Uncharacterized protein</fullName>
    </submittedName>
</protein>